<name>A0A1F8DVD7_9BACT</name>
<gene>
    <name evidence="2" type="ORF">A2999_02370</name>
</gene>
<accession>A0A1F8DVD7</accession>
<keyword evidence="1" id="KW-0812">Transmembrane</keyword>
<evidence type="ECO:0000256" key="1">
    <source>
        <dbReference type="SAM" id="Phobius"/>
    </source>
</evidence>
<protein>
    <submittedName>
        <fullName evidence="2">Uncharacterized protein</fullName>
    </submittedName>
</protein>
<feature type="transmembrane region" description="Helical" evidence="1">
    <location>
        <begin position="50"/>
        <end position="67"/>
    </location>
</feature>
<keyword evidence="1" id="KW-1133">Transmembrane helix</keyword>
<organism evidence="2 3">
    <name type="scientific">Candidatus Wolfebacteria bacterium RIFCSPLOWO2_01_FULL_38_11</name>
    <dbReference type="NCBI Taxonomy" id="1802556"/>
    <lineage>
        <taxon>Bacteria</taxon>
        <taxon>Candidatus Wolfeibacteriota</taxon>
    </lineage>
</organism>
<sequence>MRAGAAFLSTPIVNVSVDVSVFLVLCYLFGSYKTAAITAMQKAAENLRVFFRLLASTANFYSVLHLIKKRFGNNRRMISFPYIAAVAEMSVVERIGEYPFNVVIGYFPSALSPFTPSGSYSSVVKKI</sequence>
<dbReference type="EMBL" id="MGIQ01000003">
    <property type="protein sequence ID" value="OGM91828.1"/>
    <property type="molecule type" value="Genomic_DNA"/>
</dbReference>
<dbReference type="AlphaFoldDB" id="A0A1F8DVD7"/>
<feature type="transmembrane region" description="Helical" evidence="1">
    <location>
        <begin position="12"/>
        <end position="30"/>
    </location>
</feature>
<comment type="caution">
    <text evidence="2">The sequence shown here is derived from an EMBL/GenBank/DDBJ whole genome shotgun (WGS) entry which is preliminary data.</text>
</comment>
<evidence type="ECO:0000313" key="2">
    <source>
        <dbReference type="EMBL" id="OGM91828.1"/>
    </source>
</evidence>
<reference evidence="2 3" key="1">
    <citation type="journal article" date="2016" name="Nat. Commun.">
        <title>Thousands of microbial genomes shed light on interconnected biogeochemical processes in an aquifer system.</title>
        <authorList>
            <person name="Anantharaman K."/>
            <person name="Brown C.T."/>
            <person name="Hug L.A."/>
            <person name="Sharon I."/>
            <person name="Castelle C.J."/>
            <person name="Probst A.J."/>
            <person name="Thomas B.C."/>
            <person name="Singh A."/>
            <person name="Wilkins M.J."/>
            <person name="Karaoz U."/>
            <person name="Brodie E.L."/>
            <person name="Williams K.H."/>
            <person name="Hubbard S.S."/>
            <person name="Banfield J.F."/>
        </authorList>
    </citation>
    <scope>NUCLEOTIDE SEQUENCE [LARGE SCALE GENOMIC DNA]</scope>
</reference>
<dbReference type="Proteomes" id="UP000178798">
    <property type="component" value="Unassembled WGS sequence"/>
</dbReference>
<proteinExistence type="predicted"/>
<keyword evidence="1" id="KW-0472">Membrane</keyword>
<evidence type="ECO:0000313" key="3">
    <source>
        <dbReference type="Proteomes" id="UP000178798"/>
    </source>
</evidence>